<comment type="caution">
    <text evidence="2">The sequence shown here is derived from an EMBL/GenBank/DDBJ whole genome shotgun (WGS) entry which is preliminary data.</text>
</comment>
<dbReference type="Proteomes" id="UP001498421">
    <property type="component" value="Unassembled WGS sequence"/>
</dbReference>
<keyword evidence="1" id="KW-0472">Membrane</keyword>
<keyword evidence="1" id="KW-1133">Transmembrane helix</keyword>
<keyword evidence="1" id="KW-0812">Transmembrane</keyword>
<keyword evidence="3" id="KW-1185">Reference proteome</keyword>
<evidence type="ECO:0000256" key="1">
    <source>
        <dbReference type="SAM" id="Phobius"/>
    </source>
</evidence>
<feature type="transmembrane region" description="Helical" evidence="1">
    <location>
        <begin position="6"/>
        <end position="23"/>
    </location>
</feature>
<protein>
    <submittedName>
        <fullName evidence="2">D-aspartate oxidase</fullName>
    </submittedName>
</protein>
<gene>
    <name evidence="2" type="primary">IFG3</name>
    <name evidence="2" type="ORF">QQZ08_010661</name>
</gene>
<evidence type="ECO:0000313" key="2">
    <source>
        <dbReference type="EMBL" id="KAK7419828.1"/>
    </source>
</evidence>
<sequence>MAPDSIVIVGAGIIGLDVGLVLCDKGYGKYITVIAEHLPGDTSLTYTSRESQHRASVRSLVVLPKTLLVQGRYRNSPNIGRL</sequence>
<reference evidence="2 3" key="1">
    <citation type="journal article" date="2025" name="Microbiol. Resour. Announc.">
        <title>Draft genome sequences for Neonectria magnoliae and Neonectria punicea, canker pathogens of Liriodendron tulipifera and Acer saccharum in West Virginia.</title>
        <authorList>
            <person name="Petronek H.M."/>
            <person name="Kasson M.T."/>
            <person name="Metheny A.M."/>
            <person name="Stauder C.M."/>
            <person name="Lovett B."/>
            <person name="Lynch S.C."/>
            <person name="Garnas J.R."/>
            <person name="Kasson L.R."/>
            <person name="Stajich J.E."/>
        </authorList>
    </citation>
    <scope>NUCLEOTIDE SEQUENCE [LARGE SCALE GENOMIC DNA]</scope>
    <source>
        <strain evidence="2 3">NRRL 64651</strain>
    </source>
</reference>
<proteinExistence type="predicted"/>
<dbReference type="SUPFAM" id="SSF51971">
    <property type="entry name" value="Nucleotide-binding domain"/>
    <property type="match status" value="1"/>
</dbReference>
<name>A0ABR1HF55_9HYPO</name>
<organism evidence="2 3">
    <name type="scientific">Neonectria magnoliae</name>
    <dbReference type="NCBI Taxonomy" id="2732573"/>
    <lineage>
        <taxon>Eukaryota</taxon>
        <taxon>Fungi</taxon>
        <taxon>Dikarya</taxon>
        <taxon>Ascomycota</taxon>
        <taxon>Pezizomycotina</taxon>
        <taxon>Sordariomycetes</taxon>
        <taxon>Hypocreomycetidae</taxon>
        <taxon>Hypocreales</taxon>
        <taxon>Nectriaceae</taxon>
        <taxon>Neonectria</taxon>
    </lineage>
</organism>
<dbReference type="Gene3D" id="3.40.50.720">
    <property type="entry name" value="NAD(P)-binding Rossmann-like Domain"/>
    <property type="match status" value="1"/>
</dbReference>
<dbReference type="EMBL" id="JAZAVK010000143">
    <property type="protein sequence ID" value="KAK7419828.1"/>
    <property type="molecule type" value="Genomic_DNA"/>
</dbReference>
<evidence type="ECO:0000313" key="3">
    <source>
        <dbReference type="Proteomes" id="UP001498421"/>
    </source>
</evidence>
<accession>A0ABR1HF55</accession>